<protein>
    <submittedName>
        <fullName evidence="1">Uncharacterized protein</fullName>
    </submittedName>
</protein>
<proteinExistence type="predicted"/>
<evidence type="ECO:0000313" key="1">
    <source>
        <dbReference type="EMBL" id="KAK7682466.1"/>
    </source>
</evidence>
<dbReference type="AlphaFoldDB" id="A0AAW0FNR1"/>
<dbReference type="Proteomes" id="UP001385951">
    <property type="component" value="Unassembled WGS sequence"/>
</dbReference>
<gene>
    <name evidence="1" type="ORF">QCA50_014266</name>
</gene>
<comment type="caution">
    <text evidence="1">The sequence shown here is derived from an EMBL/GenBank/DDBJ whole genome shotgun (WGS) entry which is preliminary data.</text>
</comment>
<name>A0AAW0FNR1_9APHY</name>
<accession>A0AAW0FNR1</accession>
<evidence type="ECO:0000313" key="2">
    <source>
        <dbReference type="Proteomes" id="UP001385951"/>
    </source>
</evidence>
<dbReference type="EMBL" id="JASBNA010000035">
    <property type="protein sequence ID" value="KAK7682466.1"/>
    <property type="molecule type" value="Genomic_DNA"/>
</dbReference>
<sequence>MPLLNRPPIHFISNLLRPTNPLSQSRPSLFTSTMTPIRFIYLSSHRLTIDIRAFPASSLSTSCLVPTFALVLPPPSAVHPSRSNRFFFLFITFQPLISYTSHLIHPQLPLFTDDPAGPTTFFKFSDFANSL</sequence>
<reference evidence="1 2" key="1">
    <citation type="submission" date="2022-09" db="EMBL/GenBank/DDBJ databases">
        <authorList>
            <person name="Palmer J.M."/>
        </authorList>
    </citation>
    <scope>NUCLEOTIDE SEQUENCE [LARGE SCALE GENOMIC DNA]</scope>
    <source>
        <strain evidence="1 2">DSM 7382</strain>
    </source>
</reference>
<organism evidence="1 2">
    <name type="scientific">Cerrena zonata</name>
    <dbReference type="NCBI Taxonomy" id="2478898"/>
    <lineage>
        <taxon>Eukaryota</taxon>
        <taxon>Fungi</taxon>
        <taxon>Dikarya</taxon>
        <taxon>Basidiomycota</taxon>
        <taxon>Agaricomycotina</taxon>
        <taxon>Agaricomycetes</taxon>
        <taxon>Polyporales</taxon>
        <taxon>Cerrenaceae</taxon>
        <taxon>Cerrena</taxon>
    </lineage>
</organism>
<keyword evidence="2" id="KW-1185">Reference proteome</keyword>